<feature type="compositionally biased region" description="Polar residues" evidence="2">
    <location>
        <begin position="153"/>
        <end position="184"/>
    </location>
</feature>
<feature type="compositionally biased region" description="Polar residues" evidence="2">
    <location>
        <begin position="121"/>
        <end position="137"/>
    </location>
</feature>
<feature type="coiled-coil region" evidence="1">
    <location>
        <begin position="493"/>
        <end position="527"/>
    </location>
</feature>
<protein>
    <recommendedName>
        <fullName evidence="5">G domain-containing protein</fullName>
    </recommendedName>
</protein>
<dbReference type="InterPro" id="IPR027417">
    <property type="entry name" value="P-loop_NTPase"/>
</dbReference>
<dbReference type="OrthoDB" id="8954335at2759"/>
<reference evidence="3 4" key="1">
    <citation type="journal article" date="2020" name="ISME J.">
        <title>Uncovering the hidden diversity of litter-decomposition mechanisms in mushroom-forming fungi.</title>
        <authorList>
            <person name="Floudas D."/>
            <person name="Bentzer J."/>
            <person name="Ahren D."/>
            <person name="Johansson T."/>
            <person name="Persson P."/>
            <person name="Tunlid A."/>
        </authorList>
    </citation>
    <scope>NUCLEOTIDE SEQUENCE [LARGE SCALE GENOMIC DNA]</scope>
    <source>
        <strain evidence="3 4">CBS 146.42</strain>
    </source>
</reference>
<dbReference type="EMBL" id="JAACJO010000013">
    <property type="protein sequence ID" value="KAF5351175.1"/>
    <property type="molecule type" value="Genomic_DNA"/>
</dbReference>
<evidence type="ECO:0000256" key="1">
    <source>
        <dbReference type="SAM" id="Coils"/>
    </source>
</evidence>
<feature type="region of interest" description="Disordered" evidence="2">
    <location>
        <begin position="1"/>
        <end position="89"/>
    </location>
</feature>
<evidence type="ECO:0000313" key="3">
    <source>
        <dbReference type="EMBL" id="KAF5351175.1"/>
    </source>
</evidence>
<dbReference type="Gene3D" id="3.40.50.300">
    <property type="entry name" value="P-loop containing nucleotide triphosphate hydrolases"/>
    <property type="match status" value="1"/>
</dbReference>
<evidence type="ECO:0008006" key="5">
    <source>
        <dbReference type="Google" id="ProtNLM"/>
    </source>
</evidence>
<gene>
    <name evidence="3" type="ORF">D9756_008404</name>
</gene>
<keyword evidence="4" id="KW-1185">Reference proteome</keyword>
<proteinExistence type="predicted"/>
<feature type="compositionally biased region" description="Basic and acidic residues" evidence="2">
    <location>
        <begin position="1"/>
        <end position="12"/>
    </location>
</feature>
<keyword evidence="1" id="KW-0175">Coiled coil</keyword>
<evidence type="ECO:0000256" key="2">
    <source>
        <dbReference type="SAM" id="MobiDB-lite"/>
    </source>
</evidence>
<comment type="caution">
    <text evidence="3">The sequence shown here is derived from an EMBL/GenBank/DDBJ whole genome shotgun (WGS) entry which is preliminary data.</text>
</comment>
<name>A0A8H5FVD5_9AGAR</name>
<feature type="region of interest" description="Disordered" evidence="2">
    <location>
        <begin position="113"/>
        <end position="187"/>
    </location>
</feature>
<feature type="compositionally biased region" description="Basic and acidic residues" evidence="2">
    <location>
        <begin position="19"/>
        <end position="54"/>
    </location>
</feature>
<sequence>MGSSRTEAERGSMESIKMSSERIERREVWTQTTENERGRLKTRVRGSESTRVLDDAQNSTTFPTGAPEDSNSNNTIGNQRDNELTNNPTRWYCYLSPSLRARLHRYAYSSSSENEMDKSLHGQTQSELRSANSSVDTPNVDDENAWDIVPTANEMTHSTESSTEQHDAVNSPSALLSSRSTPQRNPGMKKILPMMRVYEPWDFAKINHVTSVGVEDLNEDDAIIVTNRFGKKHCESISPLFIRTVTGMADNDNNQVGHHLSSATSQVSALRITFTNRHNTNVVLVDTPGLDDQNKSDDFVLTKIAQWLRGMHSERKHDSGTREKSTKPRISGILYLHRITDIRLKGSILKNLVAFQMLCGEDFYDKTIIATTMWPSRGDPNFDPEEEKDCRDRDQILRGEKWKSMIDSGLDVSPFTGNPESAHGIINRVVDAKRKNESSIRRWTVRIQQETTSQEESTPRTQAGKYLRGIIKEKVQRQSGILNQLRTGSPHSMDQSMEIIEELLKQLRSLQQEKEEAARDLQKLERHWIWNSLLDLLKLLVSSLIL</sequence>
<dbReference type="AlphaFoldDB" id="A0A8H5FVD5"/>
<organism evidence="3 4">
    <name type="scientific">Leucocoprinus leucothites</name>
    <dbReference type="NCBI Taxonomy" id="201217"/>
    <lineage>
        <taxon>Eukaryota</taxon>
        <taxon>Fungi</taxon>
        <taxon>Dikarya</taxon>
        <taxon>Basidiomycota</taxon>
        <taxon>Agaricomycotina</taxon>
        <taxon>Agaricomycetes</taxon>
        <taxon>Agaricomycetidae</taxon>
        <taxon>Agaricales</taxon>
        <taxon>Agaricineae</taxon>
        <taxon>Agaricaceae</taxon>
        <taxon>Leucocoprinus</taxon>
    </lineage>
</organism>
<feature type="compositionally biased region" description="Polar residues" evidence="2">
    <location>
        <begin position="56"/>
        <end position="89"/>
    </location>
</feature>
<accession>A0A8H5FVD5</accession>
<dbReference type="Proteomes" id="UP000559027">
    <property type="component" value="Unassembled WGS sequence"/>
</dbReference>
<evidence type="ECO:0000313" key="4">
    <source>
        <dbReference type="Proteomes" id="UP000559027"/>
    </source>
</evidence>